<keyword evidence="5" id="KW-1015">Disulfide bond</keyword>
<keyword evidence="4" id="KW-0106">Calcium</keyword>
<sequence length="673" mass="75957">MFYNSKGLMFFVARVLIASILVSWLGHVTCGKKILHSIKDCNQQTVGVVDCRYQGWQTIPYDVFDFPVGKSSIMLGGEYFYQNYCKEKRDVLNCDYGKRTPALNIFETKMKKISLKGFGYHCDCKLVWFMRKLKQKKYRSRLLNPSDIGKCIYPKRFVNKKLQDLTEDDVCPQLPRIEVNACKGRPSPCDYFVSRCKRDKYTFKCEDIDECAERNLCDLKKTNCINLSPHFKCVCKPGFAGGTSPCRDINECSSKDRCGKNAKCRNFPGSYECKCNTGYKGKGKVCFDVNECLSKGTCSKDAKCVNTPGSYSCACNSGFEGDGKQCKDIDECKDKRTCSTNADCSNSPGSYLCQCKQGYTGNGKICTDINECSSNQHTCHRDAKCINTSPGYQCHCKPGYKTFNYGRLCEDVDECARKTYCAKQARCENNPGSFQCVCKSGYSGNGKYCDDINECEDSEQCSSSAKCQNMDGSYKCTCNIGYYGNGKICKDIDECSKEDVCSMANSKCVNTPGSYQCQCIEGYSRNETHCSDMDECWSNEFPHNCDKNAVCINYPGGYKCQCKEGYERFSETEPCFQEEVLTPFYERTNVRIAALAAVVFLVLMMIACCYCCKRCCRRKGESSSKEMDGSEEPLLYGPDIPFVPMDMSPISNISMVSAYSEKQDFDFHYYDIE</sequence>
<evidence type="ECO:0000256" key="5">
    <source>
        <dbReference type="ARBA" id="ARBA00023157"/>
    </source>
</evidence>
<evidence type="ECO:0000256" key="3">
    <source>
        <dbReference type="ARBA" id="ARBA00022737"/>
    </source>
</evidence>
<organism evidence="8 9">
    <name type="scientific">Paramuricea clavata</name>
    <name type="common">Red gorgonian</name>
    <name type="synonym">Violescent sea-whip</name>
    <dbReference type="NCBI Taxonomy" id="317549"/>
    <lineage>
        <taxon>Eukaryota</taxon>
        <taxon>Metazoa</taxon>
        <taxon>Cnidaria</taxon>
        <taxon>Anthozoa</taxon>
        <taxon>Octocorallia</taxon>
        <taxon>Malacalcyonacea</taxon>
        <taxon>Plexauridae</taxon>
        <taxon>Paramuricea</taxon>
    </lineage>
</organism>
<dbReference type="SMART" id="SM00181">
    <property type="entry name" value="EGF"/>
    <property type="match status" value="9"/>
</dbReference>
<dbReference type="FunFam" id="2.10.25.10:FF:000038">
    <property type="entry name" value="Fibrillin 2"/>
    <property type="match status" value="5"/>
</dbReference>
<accession>A0A6S7FD37</accession>
<name>A0A6S7FD37_PARCT</name>
<evidence type="ECO:0000313" key="9">
    <source>
        <dbReference type="Proteomes" id="UP001152795"/>
    </source>
</evidence>
<dbReference type="PROSITE" id="PS01187">
    <property type="entry name" value="EGF_CA"/>
    <property type="match status" value="3"/>
</dbReference>
<dbReference type="InterPro" id="IPR001881">
    <property type="entry name" value="EGF-like_Ca-bd_dom"/>
</dbReference>
<dbReference type="SUPFAM" id="SSF57184">
    <property type="entry name" value="Growth factor receptor domain"/>
    <property type="match status" value="3"/>
</dbReference>
<dbReference type="PANTHER" id="PTHR24039:SF28">
    <property type="entry name" value="EGF-LIKE DOMAIN-CONTAINING PROTEIN"/>
    <property type="match status" value="1"/>
</dbReference>
<gene>
    <name evidence="8" type="ORF">PACLA_8A068712</name>
</gene>
<keyword evidence="2" id="KW-0732">Signal</keyword>
<keyword evidence="3" id="KW-0677">Repeat</keyword>
<dbReference type="InterPro" id="IPR000152">
    <property type="entry name" value="EGF-type_Asp/Asn_hydroxyl_site"/>
</dbReference>
<dbReference type="Gene3D" id="2.10.25.10">
    <property type="entry name" value="Laminin"/>
    <property type="match status" value="9"/>
</dbReference>
<comment type="caution">
    <text evidence="7">Lacks conserved residue(s) required for the propagation of feature annotation.</text>
</comment>
<dbReference type="Gene3D" id="3.80.10.10">
    <property type="entry name" value="Ribonuclease Inhibitor"/>
    <property type="match status" value="1"/>
</dbReference>
<dbReference type="Proteomes" id="UP001152795">
    <property type="component" value="Unassembled WGS sequence"/>
</dbReference>
<dbReference type="Pfam" id="PF07645">
    <property type="entry name" value="EGF_CA"/>
    <property type="match status" value="7"/>
</dbReference>
<dbReference type="PROSITE" id="PS00010">
    <property type="entry name" value="ASX_HYDROXYL"/>
    <property type="match status" value="9"/>
</dbReference>
<evidence type="ECO:0000256" key="1">
    <source>
        <dbReference type="ARBA" id="ARBA00022536"/>
    </source>
</evidence>
<dbReference type="InterPro" id="IPR018097">
    <property type="entry name" value="EGF_Ca-bd_CS"/>
</dbReference>
<protein>
    <submittedName>
        <fullName evidence="8">Latent-transforming growth factor beta-binding 4-like isoform X1</fullName>
    </submittedName>
</protein>
<dbReference type="GO" id="GO:0005509">
    <property type="term" value="F:calcium ion binding"/>
    <property type="evidence" value="ECO:0007669"/>
    <property type="project" value="InterPro"/>
</dbReference>
<evidence type="ECO:0000256" key="2">
    <source>
        <dbReference type="ARBA" id="ARBA00022729"/>
    </source>
</evidence>
<dbReference type="EMBL" id="CACRXK020000018">
    <property type="protein sequence ID" value="CAB3976888.1"/>
    <property type="molecule type" value="Genomic_DNA"/>
</dbReference>
<dbReference type="AlphaFoldDB" id="A0A6S7FD37"/>
<dbReference type="FunFam" id="2.10.25.10:FF:000506">
    <property type="entry name" value="Adhesion G protein-coupled receptor E1"/>
    <property type="match status" value="3"/>
</dbReference>
<evidence type="ECO:0000313" key="8">
    <source>
        <dbReference type="EMBL" id="CAB3976888.1"/>
    </source>
</evidence>
<dbReference type="SMART" id="SM00179">
    <property type="entry name" value="EGF_CA"/>
    <property type="match status" value="9"/>
</dbReference>
<dbReference type="CDD" id="cd00054">
    <property type="entry name" value="EGF_CA"/>
    <property type="match status" value="9"/>
</dbReference>
<dbReference type="InterPro" id="IPR009030">
    <property type="entry name" value="Growth_fac_rcpt_cys_sf"/>
</dbReference>
<dbReference type="InterPro" id="IPR024731">
    <property type="entry name" value="NELL2-like_EGF"/>
</dbReference>
<dbReference type="InterPro" id="IPR049883">
    <property type="entry name" value="NOTCH1_EGF-like"/>
</dbReference>
<dbReference type="SUPFAM" id="SSF57196">
    <property type="entry name" value="EGF/Laminin"/>
    <property type="match status" value="1"/>
</dbReference>
<dbReference type="Pfam" id="PF12947">
    <property type="entry name" value="EGF_3"/>
    <property type="match status" value="2"/>
</dbReference>
<dbReference type="PROSITE" id="PS01186">
    <property type="entry name" value="EGF_2"/>
    <property type="match status" value="7"/>
</dbReference>
<keyword evidence="6" id="KW-0325">Glycoprotein</keyword>
<evidence type="ECO:0000256" key="4">
    <source>
        <dbReference type="ARBA" id="ARBA00022837"/>
    </source>
</evidence>
<keyword evidence="1 7" id="KW-0245">EGF-like domain</keyword>
<evidence type="ECO:0000256" key="7">
    <source>
        <dbReference type="PROSITE-ProRule" id="PRU00076"/>
    </source>
</evidence>
<evidence type="ECO:0000256" key="6">
    <source>
        <dbReference type="ARBA" id="ARBA00023180"/>
    </source>
</evidence>
<keyword evidence="9" id="KW-1185">Reference proteome</keyword>
<dbReference type="PROSITE" id="PS50026">
    <property type="entry name" value="EGF_3"/>
    <property type="match status" value="9"/>
</dbReference>
<reference evidence="8" key="1">
    <citation type="submission" date="2020-04" db="EMBL/GenBank/DDBJ databases">
        <authorList>
            <person name="Alioto T."/>
            <person name="Alioto T."/>
            <person name="Gomez Garrido J."/>
        </authorList>
    </citation>
    <scope>NUCLEOTIDE SEQUENCE</scope>
    <source>
        <strain evidence="8">A484AB</strain>
    </source>
</reference>
<dbReference type="InterPro" id="IPR000742">
    <property type="entry name" value="EGF"/>
</dbReference>
<proteinExistence type="predicted"/>
<comment type="caution">
    <text evidence="8">The sequence shown here is derived from an EMBL/GenBank/DDBJ whole genome shotgun (WGS) entry which is preliminary data.</text>
</comment>
<dbReference type="PANTHER" id="PTHR24039">
    <property type="entry name" value="FIBRILLIN-RELATED"/>
    <property type="match status" value="1"/>
</dbReference>
<dbReference type="OrthoDB" id="4062651at2759"/>
<dbReference type="InterPro" id="IPR032675">
    <property type="entry name" value="LRR_dom_sf"/>
</dbReference>